<dbReference type="HOGENOM" id="CLU_2284556_0_0_1"/>
<evidence type="ECO:0000313" key="1">
    <source>
        <dbReference type="EnsemblMetazoa" id="SMAR008091-PA"/>
    </source>
</evidence>
<sequence>DEPEKADLEDLRNTTLNSTPDCGREALKYIAGYIAFRCQNEDKSLGTPTGQLKISQQNQFEWIQTLSRGGLRVPSKSWLEIIEQFEIIFLLLMDAAYQRMKV</sequence>
<dbReference type="EnsemblMetazoa" id="SMAR008091-RA">
    <property type="protein sequence ID" value="SMAR008091-PA"/>
    <property type="gene ID" value="SMAR008091"/>
</dbReference>
<reference evidence="1" key="2">
    <citation type="submission" date="2015-02" db="UniProtKB">
        <authorList>
            <consortium name="EnsemblMetazoa"/>
        </authorList>
    </citation>
    <scope>IDENTIFICATION</scope>
</reference>
<dbReference type="AlphaFoldDB" id="T1J3C7"/>
<name>T1J3C7_STRMM</name>
<organism evidence="1 2">
    <name type="scientific">Strigamia maritima</name>
    <name type="common">European centipede</name>
    <name type="synonym">Geophilus maritimus</name>
    <dbReference type="NCBI Taxonomy" id="126957"/>
    <lineage>
        <taxon>Eukaryota</taxon>
        <taxon>Metazoa</taxon>
        <taxon>Ecdysozoa</taxon>
        <taxon>Arthropoda</taxon>
        <taxon>Myriapoda</taxon>
        <taxon>Chilopoda</taxon>
        <taxon>Pleurostigmophora</taxon>
        <taxon>Geophilomorpha</taxon>
        <taxon>Linotaeniidae</taxon>
        <taxon>Strigamia</taxon>
    </lineage>
</organism>
<dbReference type="Proteomes" id="UP000014500">
    <property type="component" value="Unassembled WGS sequence"/>
</dbReference>
<protein>
    <submittedName>
        <fullName evidence="1">Uncharacterized protein</fullName>
    </submittedName>
</protein>
<accession>T1J3C7</accession>
<dbReference type="EMBL" id="JH431822">
    <property type="status" value="NOT_ANNOTATED_CDS"/>
    <property type="molecule type" value="Genomic_DNA"/>
</dbReference>
<keyword evidence="2" id="KW-1185">Reference proteome</keyword>
<evidence type="ECO:0000313" key="2">
    <source>
        <dbReference type="Proteomes" id="UP000014500"/>
    </source>
</evidence>
<reference evidence="2" key="1">
    <citation type="submission" date="2011-05" db="EMBL/GenBank/DDBJ databases">
        <authorList>
            <person name="Richards S.R."/>
            <person name="Qu J."/>
            <person name="Jiang H."/>
            <person name="Jhangiani S.N."/>
            <person name="Agravi P."/>
            <person name="Goodspeed R."/>
            <person name="Gross S."/>
            <person name="Mandapat C."/>
            <person name="Jackson L."/>
            <person name="Mathew T."/>
            <person name="Pu L."/>
            <person name="Thornton R."/>
            <person name="Saada N."/>
            <person name="Wilczek-Boney K.B."/>
            <person name="Lee S."/>
            <person name="Kovar C."/>
            <person name="Wu Y."/>
            <person name="Scherer S.E."/>
            <person name="Worley K.C."/>
            <person name="Muzny D.M."/>
            <person name="Gibbs R."/>
        </authorList>
    </citation>
    <scope>NUCLEOTIDE SEQUENCE</scope>
    <source>
        <strain evidence="2">Brora</strain>
    </source>
</reference>
<proteinExistence type="predicted"/>